<keyword evidence="2" id="KW-1133">Transmembrane helix</keyword>
<dbReference type="EMBL" id="BMYZ01000002">
    <property type="protein sequence ID" value="GGY77392.1"/>
    <property type="molecule type" value="Genomic_DNA"/>
</dbReference>
<evidence type="ECO:0000313" key="4">
    <source>
        <dbReference type="Proteomes" id="UP000619761"/>
    </source>
</evidence>
<evidence type="ECO:0000313" key="3">
    <source>
        <dbReference type="EMBL" id="GGY77392.1"/>
    </source>
</evidence>
<name>A0ABQ3B396_9GAMM</name>
<keyword evidence="2" id="KW-0812">Transmembrane</keyword>
<feature type="region of interest" description="Disordered" evidence="1">
    <location>
        <begin position="68"/>
        <end position="91"/>
    </location>
</feature>
<dbReference type="Proteomes" id="UP000619761">
    <property type="component" value="Unassembled WGS sequence"/>
</dbReference>
<gene>
    <name evidence="3" type="ORF">GCM10011613_22420</name>
</gene>
<evidence type="ECO:0008006" key="5">
    <source>
        <dbReference type="Google" id="ProtNLM"/>
    </source>
</evidence>
<keyword evidence="4" id="KW-1185">Reference proteome</keyword>
<evidence type="ECO:0000256" key="2">
    <source>
        <dbReference type="SAM" id="Phobius"/>
    </source>
</evidence>
<comment type="caution">
    <text evidence="3">The sequence shown here is derived from an EMBL/GenBank/DDBJ whole genome shotgun (WGS) entry which is preliminary data.</text>
</comment>
<dbReference type="RefSeq" id="WP_189418644.1">
    <property type="nucleotide sequence ID" value="NZ_BMYZ01000002.1"/>
</dbReference>
<feature type="transmembrane region" description="Helical" evidence="2">
    <location>
        <begin position="6"/>
        <end position="28"/>
    </location>
</feature>
<reference evidence="4" key="1">
    <citation type="journal article" date="2019" name="Int. J. Syst. Evol. Microbiol.">
        <title>The Global Catalogue of Microorganisms (GCM) 10K type strain sequencing project: providing services to taxonomists for standard genome sequencing and annotation.</title>
        <authorList>
            <consortium name="The Broad Institute Genomics Platform"/>
            <consortium name="The Broad Institute Genome Sequencing Center for Infectious Disease"/>
            <person name="Wu L."/>
            <person name="Ma J."/>
        </authorList>
    </citation>
    <scope>NUCLEOTIDE SEQUENCE [LARGE SCALE GENOMIC DNA]</scope>
    <source>
        <strain evidence="4">KCTC 32239</strain>
    </source>
</reference>
<organism evidence="3 4">
    <name type="scientific">Cellvibrio zantedeschiae</name>
    <dbReference type="NCBI Taxonomy" id="1237077"/>
    <lineage>
        <taxon>Bacteria</taxon>
        <taxon>Pseudomonadati</taxon>
        <taxon>Pseudomonadota</taxon>
        <taxon>Gammaproteobacteria</taxon>
        <taxon>Cellvibrionales</taxon>
        <taxon>Cellvibrionaceae</taxon>
        <taxon>Cellvibrio</taxon>
    </lineage>
</organism>
<keyword evidence="2" id="KW-0472">Membrane</keyword>
<proteinExistence type="predicted"/>
<evidence type="ECO:0000256" key="1">
    <source>
        <dbReference type="SAM" id="MobiDB-lite"/>
    </source>
</evidence>
<sequence length="91" mass="10673">MQISLYEYFLIGTVFGFFILVWLAIKLITYLRSKRHNRELWGTIFEGATHKLIDLDAIKEPEVFIEKKAKQSGQADDKNKNQKDEEISQPK</sequence>
<protein>
    <recommendedName>
        <fullName evidence="5">DUF4083 domain-containing protein</fullName>
    </recommendedName>
</protein>
<accession>A0ABQ3B396</accession>